<accession>A0A2H9VNL4</accession>
<feature type="transmembrane region" description="Helical" evidence="1">
    <location>
        <begin position="212"/>
        <end position="232"/>
    </location>
</feature>
<dbReference type="InterPro" id="IPR010699">
    <property type="entry name" value="DUF1275"/>
</dbReference>
<keyword evidence="1" id="KW-0472">Membrane</keyword>
<name>A0A2H9VNL4_9SPHI</name>
<dbReference type="RefSeq" id="WP_100342239.1">
    <property type="nucleotide sequence ID" value="NZ_PGFJ01000002.1"/>
</dbReference>
<dbReference type="AlphaFoldDB" id="A0A2H9VNL4"/>
<proteinExistence type="predicted"/>
<sequence length="242" mass="27030">MLHHTGKYRTYAHNLRLAALLCLTAGFVNGAGFLSFYVLTTNVTGHVALFAEKLAIADFPAAGTVGLWMLLFLGGAMVSSFIIGKVGKEHRFAYTISLCIEIVILLFVAVYGTNMPQSVTNTRLLAGCLLFAMGLQNAMVSMVSGSVVRTTHLTGIFTDLGIDLSALLQINKTEDARLLRQRVFLRLAIIFFFFLGCVTAAYWYPVFKLKEFFIPAAILIVVMFYDIFRFRIHKVVLRLKRR</sequence>
<keyword evidence="1" id="KW-0812">Transmembrane</keyword>
<feature type="transmembrane region" description="Helical" evidence="1">
    <location>
        <begin position="92"/>
        <end position="112"/>
    </location>
</feature>
<feature type="transmembrane region" description="Helical" evidence="1">
    <location>
        <begin position="124"/>
        <end position="143"/>
    </location>
</feature>
<comment type="caution">
    <text evidence="2">The sequence shown here is derived from an EMBL/GenBank/DDBJ whole genome shotgun (WGS) entry which is preliminary data.</text>
</comment>
<organism evidence="2 3">
    <name type="scientific">Mucilaginibacter auburnensis</name>
    <dbReference type="NCBI Taxonomy" id="1457233"/>
    <lineage>
        <taxon>Bacteria</taxon>
        <taxon>Pseudomonadati</taxon>
        <taxon>Bacteroidota</taxon>
        <taxon>Sphingobacteriia</taxon>
        <taxon>Sphingobacteriales</taxon>
        <taxon>Sphingobacteriaceae</taxon>
        <taxon>Mucilaginibacter</taxon>
    </lineage>
</organism>
<evidence type="ECO:0000256" key="1">
    <source>
        <dbReference type="SAM" id="Phobius"/>
    </source>
</evidence>
<gene>
    <name evidence="2" type="ORF">CLV57_3074</name>
</gene>
<keyword evidence="1" id="KW-1133">Transmembrane helix</keyword>
<dbReference type="EMBL" id="PGFJ01000002">
    <property type="protein sequence ID" value="PJJ79935.1"/>
    <property type="molecule type" value="Genomic_DNA"/>
</dbReference>
<dbReference type="OrthoDB" id="270162at2"/>
<feature type="transmembrane region" description="Helical" evidence="1">
    <location>
        <begin position="59"/>
        <end position="83"/>
    </location>
</feature>
<evidence type="ECO:0000313" key="3">
    <source>
        <dbReference type="Proteomes" id="UP000242687"/>
    </source>
</evidence>
<reference evidence="2 3" key="1">
    <citation type="submission" date="2017-11" db="EMBL/GenBank/DDBJ databases">
        <title>Genomic Encyclopedia of Archaeal and Bacterial Type Strains, Phase II (KMG-II): From Individual Species to Whole Genera.</title>
        <authorList>
            <person name="Goeker M."/>
        </authorList>
    </citation>
    <scope>NUCLEOTIDE SEQUENCE [LARGE SCALE GENOMIC DNA]</scope>
    <source>
        <strain evidence="2 3">DSM 28175</strain>
    </source>
</reference>
<evidence type="ECO:0000313" key="2">
    <source>
        <dbReference type="EMBL" id="PJJ79935.1"/>
    </source>
</evidence>
<dbReference type="Proteomes" id="UP000242687">
    <property type="component" value="Unassembled WGS sequence"/>
</dbReference>
<feature type="transmembrane region" description="Helical" evidence="1">
    <location>
        <begin position="17"/>
        <end position="39"/>
    </location>
</feature>
<protein>
    <submittedName>
        <fullName evidence="2">Uncharacterized membrane protein YoaK (UPF0700 family)</fullName>
    </submittedName>
</protein>
<feature type="transmembrane region" description="Helical" evidence="1">
    <location>
        <begin position="183"/>
        <end position="206"/>
    </location>
</feature>
<keyword evidence="3" id="KW-1185">Reference proteome</keyword>
<dbReference type="Pfam" id="PF06912">
    <property type="entry name" value="DUF1275"/>
    <property type="match status" value="1"/>
</dbReference>
<dbReference type="PANTHER" id="PTHR37314">
    <property type="entry name" value="SLR0142 PROTEIN"/>
    <property type="match status" value="1"/>
</dbReference>
<dbReference type="PANTHER" id="PTHR37314:SF4">
    <property type="entry name" value="UPF0700 TRANSMEMBRANE PROTEIN YOAK"/>
    <property type="match status" value="1"/>
</dbReference>